<dbReference type="InterPro" id="IPR036812">
    <property type="entry name" value="NAD(P)_OxRdtase_dom_sf"/>
</dbReference>
<name>A0ABQ4PID5_9GAMM</name>
<feature type="domain" description="NADP-dependent oxidoreductase" evidence="2">
    <location>
        <begin position="16"/>
        <end position="338"/>
    </location>
</feature>
<keyword evidence="1" id="KW-0560">Oxidoreductase</keyword>
<accession>A0ABQ4PID5</accession>
<protein>
    <submittedName>
        <fullName evidence="3">Aldo/keto reductase</fullName>
    </submittedName>
</protein>
<dbReference type="CDD" id="cd19094">
    <property type="entry name" value="AKR_Tas-like"/>
    <property type="match status" value="1"/>
</dbReference>
<organism evidence="3 4">
    <name type="scientific">Shewanella algidipiscicola</name>
    <dbReference type="NCBI Taxonomy" id="614070"/>
    <lineage>
        <taxon>Bacteria</taxon>
        <taxon>Pseudomonadati</taxon>
        <taxon>Pseudomonadota</taxon>
        <taxon>Gammaproteobacteria</taxon>
        <taxon>Alteromonadales</taxon>
        <taxon>Shewanellaceae</taxon>
        <taxon>Shewanella</taxon>
    </lineage>
</organism>
<dbReference type="NCBIfam" id="NF007912">
    <property type="entry name" value="PRK10625.1"/>
    <property type="match status" value="1"/>
</dbReference>
<dbReference type="Gene3D" id="3.20.20.100">
    <property type="entry name" value="NADP-dependent oxidoreductase domain"/>
    <property type="match status" value="1"/>
</dbReference>
<dbReference type="PANTHER" id="PTHR43364:SF4">
    <property type="entry name" value="NAD(P)-LINKED OXIDOREDUCTASE SUPERFAMILY PROTEIN"/>
    <property type="match status" value="1"/>
</dbReference>
<dbReference type="Pfam" id="PF00248">
    <property type="entry name" value="Aldo_ket_red"/>
    <property type="match status" value="1"/>
</dbReference>
<proteinExistence type="predicted"/>
<reference evidence="3 4" key="1">
    <citation type="submission" date="2021-05" db="EMBL/GenBank/DDBJ databases">
        <title>Molecular characterization for Shewanella algae harboring chromosomal blaOXA-55-like strains isolated from clinical and environment sample.</title>
        <authorList>
            <person name="Ohama Y."/>
            <person name="Aoki K."/>
            <person name="Harada S."/>
            <person name="Moriya K."/>
            <person name="Ishii Y."/>
            <person name="Tateda K."/>
        </authorList>
    </citation>
    <scope>NUCLEOTIDE SEQUENCE [LARGE SCALE GENOMIC DNA]</scope>
    <source>
        <strain evidence="3 4">LMG 23746</strain>
    </source>
</reference>
<dbReference type="InterPro" id="IPR023210">
    <property type="entry name" value="NADP_OxRdtase_dom"/>
</dbReference>
<dbReference type="EMBL" id="BPFB01000022">
    <property type="protein sequence ID" value="GIU47320.1"/>
    <property type="molecule type" value="Genomic_DNA"/>
</dbReference>
<dbReference type="InterPro" id="IPR050523">
    <property type="entry name" value="AKR_Detox_Biosynth"/>
</dbReference>
<evidence type="ECO:0000256" key="1">
    <source>
        <dbReference type="ARBA" id="ARBA00023002"/>
    </source>
</evidence>
<dbReference type="SUPFAM" id="SSF51430">
    <property type="entry name" value="NAD(P)-linked oxidoreductase"/>
    <property type="match status" value="1"/>
</dbReference>
<dbReference type="RefSeq" id="WP_119977675.1">
    <property type="nucleotide sequence ID" value="NZ_BPFB01000022.1"/>
</dbReference>
<evidence type="ECO:0000313" key="3">
    <source>
        <dbReference type="EMBL" id="GIU47320.1"/>
    </source>
</evidence>
<comment type="caution">
    <text evidence="3">The sequence shown here is derived from an EMBL/GenBank/DDBJ whole genome shotgun (WGS) entry which is preliminary data.</text>
</comment>
<gene>
    <name evidence="3" type="ORF">TUM4630_20940</name>
</gene>
<evidence type="ECO:0000259" key="2">
    <source>
        <dbReference type="Pfam" id="PF00248"/>
    </source>
</evidence>
<keyword evidence="4" id="KW-1185">Reference proteome</keyword>
<evidence type="ECO:0000313" key="4">
    <source>
        <dbReference type="Proteomes" id="UP000761574"/>
    </source>
</evidence>
<sequence>MDYRRLPHSNLDVSQLCLGTMTWGEQNTQSEAFAQLDYAIGEGINFIDTAEMYPVPPKAETQGETERILGQYLKARGNRDNLVIATKVSAPGGKSDYIRPNMALDWRNIHQAVDDSLSRLQIETIDLYQLHWPDRNTNFFGELCYEQQEQEKLTPIIDTLEALASLISAGKIRYIGVSNETPWGLMKYLQLAEKHGLPRIISVQNPYNLLNRSFEVGMAEIAHREELPLLAYSPLAFGALSGKYLDGQWPEGARMTLFKRFARYNGTPLALEATQAYVELAREFNLSPAQMALAFVNSRKFVGSNIIGATNLEQLKENIDSLNVTLSEPLLARLNELADRYRLPCP</sequence>
<dbReference type="PANTHER" id="PTHR43364">
    <property type="entry name" value="NADH-SPECIFIC METHYLGLYOXAL REDUCTASE-RELATED"/>
    <property type="match status" value="1"/>
</dbReference>
<dbReference type="Proteomes" id="UP000761574">
    <property type="component" value="Unassembled WGS sequence"/>
</dbReference>